<dbReference type="Pfam" id="PF13545">
    <property type="entry name" value="HTH_Crp_2"/>
    <property type="match status" value="1"/>
</dbReference>
<evidence type="ECO:0000256" key="1">
    <source>
        <dbReference type="ARBA" id="ARBA00023015"/>
    </source>
</evidence>
<dbReference type="Gene3D" id="2.60.120.10">
    <property type="entry name" value="Jelly Rolls"/>
    <property type="match status" value="1"/>
</dbReference>
<keyword evidence="7" id="KW-1185">Reference proteome</keyword>
<dbReference type="RefSeq" id="WP_067777420.1">
    <property type="nucleotide sequence ID" value="NZ_LIGX01000035.1"/>
</dbReference>
<dbReference type="InterPro" id="IPR000595">
    <property type="entry name" value="cNMP-bd_dom"/>
</dbReference>
<dbReference type="Proteomes" id="UP000176204">
    <property type="component" value="Chromosome I"/>
</dbReference>
<dbReference type="InterPro" id="IPR014710">
    <property type="entry name" value="RmlC-like_jellyroll"/>
</dbReference>
<proteinExistence type="predicted"/>
<sequence>MKDNRELIRLRELILPHGDAHRYRQHQRLFYEGDEPQAVYCLLSGRVRLASTSAQGREFIFGEIRPNRIIGLTCSLASTPYPYTATAMEDGDILTIPASILNTLMETRADIAALLLRTLSLEHNIATRRLKSIVFHSVEERLENYLRKQFEHRRKHARTDTIELRFSREELSAMLGTTRESVSRALTALTRRGLIRVQGKMLQCADLDLFLPPQP</sequence>
<keyword evidence="2" id="KW-0238">DNA-binding</keyword>
<name>A0A1C7PEW6_9BACT</name>
<dbReference type="AlphaFoldDB" id="A0A1C7PEW6"/>
<accession>A0A1C7PEW6</accession>
<dbReference type="PROSITE" id="PS51063">
    <property type="entry name" value="HTH_CRP_2"/>
    <property type="match status" value="1"/>
</dbReference>
<dbReference type="SMART" id="SM00419">
    <property type="entry name" value="HTH_CRP"/>
    <property type="match status" value="1"/>
</dbReference>
<evidence type="ECO:0000313" key="7">
    <source>
        <dbReference type="Proteomes" id="UP000176204"/>
    </source>
</evidence>
<dbReference type="InterPro" id="IPR018490">
    <property type="entry name" value="cNMP-bd_dom_sf"/>
</dbReference>
<dbReference type="PRINTS" id="PR00034">
    <property type="entry name" value="HTHCRP"/>
</dbReference>
<dbReference type="PANTHER" id="PTHR24567:SF26">
    <property type="entry name" value="REGULATORY PROTEIN YEIL"/>
    <property type="match status" value="1"/>
</dbReference>
<dbReference type="InterPro" id="IPR050397">
    <property type="entry name" value="Env_Response_Regulators"/>
</dbReference>
<dbReference type="GO" id="GO:0005829">
    <property type="term" value="C:cytosol"/>
    <property type="evidence" value="ECO:0007669"/>
    <property type="project" value="TreeGrafter"/>
</dbReference>
<dbReference type="SUPFAM" id="SSF46785">
    <property type="entry name" value="Winged helix' DNA-binding domain"/>
    <property type="match status" value="1"/>
</dbReference>
<feature type="domain" description="HTH crp-type" evidence="5">
    <location>
        <begin position="136"/>
        <end position="208"/>
    </location>
</feature>
<dbReference type="STRING" id="1679444.PYTT_1487"/>
<evidence type="ECO:0000259" key="5">
    <source>
        <dbReference type="PROSITE" id="PS51063"/>
    </source>
</evidence>
<dbReference type="GO" id="GO:0003700">
    <property type="term" value="F:DNA-binding transcription factor activity"/>
    <property type="evidence" value="ECO:0007669"/>
    <property type="project" value="TreeGrafter"/>
</dbReference>
<dbReference type="SMART" id="SM00100">
    <property type="entry name" value="cNMP"/>
    <property type="match status" value="1"/>
</dbReference>
<evidence type="ECO:0000313" key="6">
    <source>
        <dbReference type="EMBL" id="SEH89063.1"/>
    </source>
</evidence>
<keyword evidence="3" id="KW-0804">Transcription</keyword>
<evidence type="ECO:0000256" key="2">
    <source>
        <dbReference type="ARBA" id="ARBA00023125"/>
    </source>
</evidence>
<dbReference type="EMBL" id="LT629973">
    <property type="protein sequence ID" value="SEH89063.1"/>
    <property type="molecule type" value="Genomic_DNA"/>
</dbReference>
<evidence type="ECO:0000256" key="3">
    <source>
        <dbReference type="ARBA" id="ARBA00023163"/>
    </source>
</evidence>
<dbReference type="KEGG" id="agl:PYTT_1487"/>
<keyword evidence="1" id="KW-0805">Transcription regulation</keyword>
<evidence type="ECO:0000259" key="4">
    <source>
        <dbReference type="PROSITE" id="PS50042"/>
    </source>
</evidence>
<dbReference type="CDD" id="cd00038">
    <property type="entry name" value="CAP_ED"/>
    <property type="match status" value="1"/>
</dbReference>
<dbReference type="SUPFAM" id="SSF51206">
    <property type="entry name" value="cAMP-binding domain-like"/>
    <property type="match status" value="1"/>
</dbReference>
<reference evidence="7" key="1">
    <citation type="submission" date="2016-09" db="EMBL/GenBank/DDBJ databases">
        <authorList>
            <person name="Koehorst J."/>
        </authorList>
    </citation>
    <scope>NUCLEOTIDE SEQUENCE [LARGE SCALE GENOMIC DNA]</scope>
</reference>
<protein>
    <submittedName>
        <fullName evidence="6">Crp bacterial regulatory protein hth signature</fullName>
    </submittedName>
</protein>
<gene>
    <name evidence="6" type="ORF">PYTT_1487</name>
</gene>
<feature type="domain" description="Cyclic nucleotide-binding" evidence="4">
    <location>
        <begin position="23"/>
        <end position="105"/>
    </location>
</feature>
<dbReference type="InterPro" id="IPR036390">
    <property type="entry name" value="WH_DNA-bd_sf"/>
</dbReference>
<dbReference type="GO" id="GO:0003677">
    <property type="term" value="F:DNA binding"/>
    <property type="evidence" value="ECO:0007669"/>
    <property type="project" value="UniProtKB-KW"/>
</dbReference>
<dbReference type="PANTHER" id="PTHR24567">
    <property type="entry name" value="CRP FAMILY TRANSCRIPTIONAL REGULATORY PROTEIN"/>
    <property type="match status" value="1"/>
</dbReference>
<dbReference type="InterPro" id="IPR012318">
    <property type="entry name" value="HTH_CRP"/>
</dbReference>
<dbReference type="Pfam" id="PF00027">
    <property type="entry name" value="cNMP_binding"/>
    <property type="match status" value="1"/>
</dbReference>
<organism evidence="6 7">
    <name type="scientific">Akkermansia glycaniphila</name>
    <dbReference type="NCBI Taxonomy" id="1679444"/>
    <lineage>
        <taxon>Bacteria</taxon>
        <taxon>Pseudomonadati</taxon>
        <taxon>Verrucomicrobiota</taxon>
        <taxon>Verrucomicrobiia</taxon>
        <taxon>Verrucomicrobiales</taxon>
        <taxon>Akkermansiaceae</taxon>
        <taxon>Akkermansia</taxon>
    </lineage>
</organism>
<dbReference type="PROSITE" id="PS50042">
    <property type="entry name" value="CNMP_BINDING_3"/>
    <property type="match status" value="1"/>
</dbReference>